<accession>A0A085N2U1</accession>
<organism evidence="1">
    <name type="scientific">Trichuris suis</name>
    <name type="common">pig whipworm</name>
    <dbReference type="NCBI Taxonomy" id="68888"/>
    <lineage>
        <taxon>Eukaryota</taxon>
        <taxon>Metazoa</taxon>
        <taxon>Ecdysozoa</taxon>
        <taxon>Nematoda</taxon>
        <taxon>Enoplea</taxon>
        <taxon>Dorylaimia</taxon>
        <taxon>Trichinellida</taxon>
        <taxon>Trichuridae</taxon>
        <taxon>Trichuris</taxon>
    </lineage>
</organism>
<sequence>MNMIKPSVRDIEDGWRTSRVSLNFGLLAEHATTGPLTNISIHCRPNVVLTDKLSCPANARVGEHMQRIENVATHSHRHIWTEFARRHISPQTNVEFWQVNFDHAKRGATFQNL</sequence>
<reference evidence="1" key="1">
    <citation type="journal article" date="2014" name="Nat. Genet.">
        <title>Genome and transcriptome of the porcine whipworm Trichuris suis.</title>
        <authorList>
            <person name="Jex A.R."/>
            <person name="Nejsum P."/>
            <person name="Schwarz E.M."/>
            <person name="Hu L."/>
            <person name="Young N.D."/>
            <person name="Hall R.S."/>
            <person name="Korhonen P.K."/>
            <person name="Liao S."/>
            <person name="Thamsborg S."/>
            <person name="Xia J."/>
            <person name="Xu P."/>
            <person name="Wang S."/>
            <person name="Scheerlinck J.P."/>
            <person name="Hofmann A."/>
            <person name="Sternberg P.W."/>
            <person name="Wang J."/>
            <person name="Gasser R.B."/>
        </authorList>
    </citation>
    <scope>NUCLEOTIDE SEQUENCE [LARGE SCALE GENOMIC DNA]</scope>
    <source>
        <strain evidence="1">DCEP-RM93F</strain>
    </source>
</reference>
<dbReference type="EMBL" id="KL367566">
    <property type="protein sequence ID" value="KFD63787.1"/>
    <property type="molecule type" value="Genomic_DNA"/>
</dbReference>
<dbReference type="AlphaFoldDB" id="A0A085N2U1"/>
<protein>
    <submittedName>
        <fullName evidence="1">Uncharacterized protein</fullName>
    </submittedName>
</protein>
<name>A0A085N2U1_9BILA</name>
<gene>
    <name evidence="1" type="ORF">M514_24045</name>
</gene>
<dbReference type="Proteomes" id="UP000030758">
    <property type="component" value="Unassembled WGS sequence"/>
</dbReference>
<evidence type="ECO:0000313" key="1">
    <source>
        <dbReference type="EMBL" id="KFD63787.1"/>
    </source>
</evidence>
<proteinExistence type="predicted"/>